<dbReference type="PROSITE" id="PS01186">
    <property type="entry name" value="EGF_2"/>
    <property type="match status" value="1"/>
</dbReference>
<dbReference type="GeneID" id="109485990"/>
<dbReference type="AlphaFoldDB" id="A0A6P5AT92"/>
<dbReference type="PANTHER" id="PTHR19143:SF458">
    <property type="entry name" value="FIBRINOGEN C-TERMINAL DOMAIN-CONTAINING PROTEIN-RELATED"/>
    <property type="match status" value="1"/>
</dbReference>
<feature type="domain" description="Fibrinogen C-terminal" evidence="5">
    <location>
        <begin position="203"/>
        <end position="432"/>
    </location>
</feature>
<evidence type="ECO:0000313" key="6">
    <source>
        <dbReference type="Proteomes" id="UP000515135"/>
    </source>
</evidence>
<dbReference type="InterPro" id="IPR050373">
    <property type="entry name" value="Fibrinogen_C-term_domain"/>
</dbReference>
<dbReference type="PROSITE" id="PS00022">
    <property type="entry name" value="EGF_1"/>
    <property type="match status" value="1"/>
</dbReference>
<dbReference type="OrthoDB" id="6152968at2759"/>
<keyword evidence="6" id="KW-1185">Reference proteome</keyword>
<dbReference type="Gene3D" id="2.10.25.10">
    <property type="entry name" value="Laminin"/>
    <property type="match status" value="1"/>
</dbReference>
<dbReference type="InterPro" id="IPR000742">
    <property type="entry name" value="EGF"/>
</dbReference>
<gene>
    <name evidence="7" type="primary">LOC109485990</name>
</gene>
<dbReference type="InterPro" id="IPR000152">
    <property type="entry name" value="EGF-type_Asp/Asn_hydroxyl_site"/>
</dbReference>
<dbReference type="Pfam" id="PF00024">
    <property type="entry name" value="PAN_1"/>
    <property type="match status" value="2"/>
</dbReference>
<organism evidence="6 7">
    <name type="scientific">Branchiostoma belcheri</name>
    <name type="common">Amphioxus</name>
    <dbReference type="NCBI Taxonomy" id="7741"/>
    <lineage>
        <taxon>Eukaryota</taxon>
        <taxon>Metazoa</taxon>
        <taxon>Chordata</taxon>
        <taxon>Cephalochordata</taxon>
        <taxon>Leptocardii</taxon>
        <taxon>Amphioxiformes</taxon>
        <taxon>Branchiostomatidae</taxon>
        <taxon>Branchiostoma</taxon>
    </lineage>
</organism>
<dbReference type="PROSITE" id="PS00010">
    <property type="entry name" value="ASX_HYDROXYL"/>
    <property type="match status" value="1"/>
</dbReference>
<sequence>MLTDFTDLFDHNENKVLEGHDNDLISDITPEECAQRCLEGTTTVPEGECLSFDYWKSRTRCQLSRDNKDSAGETLGSNNIASFFSEHADQALGSHDDVIVTPPTVSPRTCALRCLLGEGSLSVGSCLSFDLDNNNPRCLLSSDNQNTAGQPLDTNTRFDHYQRNEFCIPNPCIDLHQWLCTNQANGYSCTCDPGWEGDSCDTYTGTITPQNCADLSAMGIQTSGTYHVGHPQPFQVSCDMDTDGGGWTVIQRRQDGSVSFDNTWDVYVQGFGDVSGELWIGLEHLHSLTSQQQHELYVYLEDWEGNTKYARYSTFAVGDSTSKYTATISDYTGDPTLTDDLAPTSTHHSINGKMFTTKDQDNDANSVNCGASFGPSGWWFPPSCGLALLNGQYLTGCSSSSSCTSAQGIVWKNWLGYGYSLKKTVMMIRPSGFPGKYKI</sequence>
<evidence type="ECO:0000313" key="7">
    <source>
        <dbReference type="RefSeq" id="XP_019645246.1"/>
    </source>
</evidence>
<dbReference type="InterPro" id="IPR014716">
    <property type="entry name" value="Fibrinogen_a/b/g_C_1"/>
</dbReference>
<evidence type="ECO:0000256" key="2">
    <source>
        <dbReference type="PROSITE-ProRule" id="PRU00076"/>
    </source>
</evidence>
<name>A0A6P5AT92_BRABE</name>
<comment type="caution">
    <text evidence="2">Lacks conserved residue(s) required for the propagation of feature annotation.</text>
</comment>
<dbReference type="SUPFAM" id="SSF57414">
    <property type="entry name" value="Hairpin loop containing domain-like"/>
    <property type="match status" value="2"/>
</dbReference>
<protein>
    <submittedName>
        <fullName evidence="7">Tenascin-X-like</fullName>
    </submittedName>
</protein>
<proteinExistence type="predicted"/>
<dbReference type="SMART" id="SM00186">
    <property type="entry name" value="FBG"/>
    <property type="match status" value="1"/>
</dbReference>
<dbReference type="InterPro" id="IPR003609">
    <property type="entry name" value="Pan_app"/>
</dbReference>
<keyword evidence="1 2" id="KW-1015">Disulfide bond</keyword>
<feature type="disulfide bond" evidence="2">
    <location>
        <begin position="191"/>
        <end position="200"/>
    </location>
</feature>
<dbReference type="SMART" id="SM00473">
    <property type="entry name" value="PAN_AP"/>
    <property type="match status" value="2"/>
</dbReference>
<dbReference type="PROSITE" id="PS51406">
    <property type="entry name" value="FIBRINOGEN_C_2"/>
    <property type="match status" value="1"/>
</dbReference>
<dbReference type="KEGG" id="bbel:109485990"/>
<dbReference type="PROSITE" id="PS50026">
    <property type="entry name" value="EGF_3"/>
    <property type="match status" value="1"/>
</dbReference>
<dbReference type="InterPro" id="IPR002181">
    <property type="entry name" value="Fibrinogen_a/b/g_C_dom"/>
</dbReference>
<dbReference type="PANTHER" id="PTHR19143">
    <property type="entry name" value="FIBRINOGEN/TENASCIN/ANGIOPOEITIN"/>
    <property type="match status" value="1"/>
</dbReference>
<evidence type="ECO:0000256" key="1">
    <source>
        <dbReference type="ARBA" id="ARBA00023157"/>
    </source>
</evidence>
<dbReference type="InterPro" id="IPR036056">
    <property type="entry name" value="Fibrinogen-like_C"/>
</dbReference>
<evidence type="ECO:0000259" key="5">
    <source>
        <dbReference type="PROSITE" id="PS51406"/>
    </source>
</evidence>
<dbReference type="CDD" id="cd00087">
    <property type="entry name" value="FReD"/>
    <property type="match status" value="1"/>
</dbReference>
<dbReference type="SUPFAM" id="SSF56496">
    <property type="entry name" value="Fibrinogen C-terminal domain-like"/>
    <property type="match status" value="1"/>
</dbReference>
<evidence type="ECO:0000259" key="3">
    <source>
        <dbReference type="PROSITE" id="PS50026"/>
    </source>
</evidence>
<accession>A0A6P5AT92</accession>
<feature type="domain" description="EGF-like" evidence="3">
    <location>
        <begin position="163"/>
        <end position="201"/>
    </location>
</feature>
<reference evidence="7" key="1">
    <citation type="submission" date="2025-08" db="UniProtKB">
        <authorList>
            <consortium name="RefSeq"/>
        </authorList>
    </citation>
    <scope>IDENTIFICATION</scope>
    <source>
        <tissue evidence="7">Gonad</tissue>
    </source>
</reference>
<dbReference type="GO" id="GO:0005615">
    <property type="term" value="C:extracellular space"/>
    <property type="evidence" value="ECO:0007669"/>
    <property type="project" value="TreeGrafter"/>
</dbReference>
<keyword evidence="2" id="KW-0245">EGF-like domain</keyword>
<evidence type="ECO:0000259" key="4">
    <source>
        <dbReference type="PROSITE" id="PS50948"/>
    </source>
</evidence>
<dbReference type="PROSITE" id="PS50948">
    <property type="entry name" value="PAN"/>
    <property type="match status" value="1"/>
</dbReference>
<feature type="disulfide bond" evidence="2">
    <location>
        <begin position="172"/>
        <end position="189"/>
    </location>
</feature>
<feature type="domain" description="Apple" evidence="4">
    <location>
        <begin position="3"/>
        <end position="88"/>
    </location>
</feature>
<dbReference type="RefSeq" id="XP_019645246.1">
    <property type="nucleotide sequence ID" value="XM_019789687.1"/>
</dbReference>
<dbReference type="Gene3D" id="3.50.4.10">
    <property type="entry name" value="Hepatocyte Growth Factor"/>
    <property type="match status" value="2"/>
</dbReference>
<dbReference type="SUPFAM" id="SSF57196">
    <property type="entry name" value="EGF/Laminin"/>
    <property type="match status" value="1"/>
</dbReference>
<dbReference type="Proteomes" id="UP000515135">
    <property type="component" value="Unplaced"/>
</dbReference>
<dbReference type="Pfam" id="PF00147">
    <property type="entry name" value="Fibrinogen_C"/>
    <property type="match status" value="1"/>
</dbReference>
<dbReference type="NCBIfam" id="NF040941">
    <property type="entry name" value="GGGWT_bact"/>
    <property type="match status" value="1"/>
</dbReference>
<dbReference type="Gene3D" id="3.90.215.10">
    <property type="entry name" value="Gamma Fibrinogen, chain A, domain 1"/>
    <property type="match status" value="1"/>
</dbReference>
<dbReference type="CDD" id="cd01099">
    <property type="entry name" value="PAN_AP_HGF"/>
    <property type="match status" value="1"/>
</dbReference>
<dbReference type="CDD" id="cd00054">
    <property type="entry name" value="EGF_CA"/>
    <property type="match status" value="1"/>
</dbReference>